<dbReference type="PANTHER" id="PTHR43066:SF26">
    <property type="entry name" value="RHOMBOID PROTEASE GLPG"/>
    <property type="match status" value="1"/>
</dbReference>
<feature type="transmembrane region" description="Helical" evidence="7">
    <location>
        <begin position="42"/>
        <end position="70"/>
    </location>
</feature>
<feature type="transmembrane region" description="Helical" evidence="7">
    <location>
        <begin position="172"/>
        <end position="193"/>
    </location>
</feature>
<evidence type="ECO:0000313" key="10">
    <source>
        <dbReference type="Proteomes" id="UP000003374"/>
    </source>
</evidence>
<evidence type="ECO:0000256" key="1">
    <source>
        <dbReference type="ARBA" id="ARBA00004141"/>
    </source>
</evidence>
<keyword evidence="4 7" id="KW-0812">Transmembrane</keyword>
<dbReference type="FunFam" id="1.20.1540.10:FF:000027">
    <property type="entry name" value="Rhomboid family intramembrane serine protease"/>
    <property type="match status" value="1"/>
</dbReference>
<protein>
    <submittedName>
        <fullName evidence="9">Rhomboid-like protein</fullName>
    </submittedName>
</protein>
<dbReference type="InterPro" id="IPR035952">
    <property type="entry name" value="Rhomboid-like_sf"/>
</dbReference>
<dbReference type="HOGENOM" id="CLU_055068_5_1_6"/>
<sequence length="225" mass="24404">MARLRDDRPSAISPLVNVGLIAVCFVVFIWQVSLDPLTRLQAIYALGAIPATLIGGAHLSAAVAVIPAALTPLTSMFLHKSWMHLFGNLFYLWLFGNSVEDSMGHRRYLLFYLVVGVVAVIAQAYPEPYSTAPMIGASGAISGVLGAYMLLFPRANVLALIPLGRWTQLIRVPAALVLSLWFVLQLLLSVMGTDPGTGFRAHIGGFIAGLVLTPFFRRQGVSLWQ</sequence>
<dbReference type="EMBL" id="AAOF01000029">
    <property type="protein sequence ID" value="EAR20221.1"/>
    <property type="molecule type" value="Genomic_DNA"/>
</dbReference>
<keyword evidence="5 7" id="KW-1133">Transmembrane helix</keyword>
<proteinExistence type="predicted"/>
<dbReference type="STRING" id="314278.NB231_05396"/>
<feature type="transmembrane region" description="Helical" evidence="7">
    <location>
        <begin position="131"/>
        <end position="151"/>
    </location>
</feature>
<evidence type="ECO:0000256" key="5">
    <source>
        <dbReference type="ARBA" id="ARBA00022989"/>
    </source>
</evidence>
<evidence type="ECO:0000259" key="8">
    <source>
        <dbReference type="Pfam" id="PF01694"/>
    </source>
</evidence>
<evidence type="ECO:0000313" key="9">
    <source>
        <dbReference type="EMBL" id="EAR20221.1"/>
    </source>
</evidence>
<keyword evidence="10" id="KW-1185">Reference proteome</keyword>
<evidence type="ECO:0000256" key="3">
    <source>
        <dbReference type="ARBA" id="ARBA00022519"/>
    </source>
</evidence>
<evidence type="ECO:0000256" key="6">
    <source>
        <dbReference type="ARBA" id="ARBA00023136"/>
    </source>
</evidence>
<dbReference type="Proteomes" id="UP000003374">
    <property type="component" value="Unassembled WGS sequence"/>
</dbReference>
<dbReference type="GO" id="GO:0004252">
    <property type="term" value="F:serine-type endopeptidase activity"/>
    <property type="evidence" value="ECO:0007669"/>
    <property type="project" value="InterPro"/>
</dbReference>
<dbReference type="SUPFAM" id="SSF144091">
    <property type="entry name" value="Rhomboid-like"/>
    <property type="match status" value="1"/>
</dbReference>
<evidence type="ECO:0000256" key="4">
    <source>
        <dbReference type="ARBA" id="ARBA00022692"/>
    </source>
</evidence>
<feature type="transmembrane region" description="Helical" evidence="7">
    <location>
        <begin position="76"/>
        <end position="96"/>
    </location>
</feature>
<evidence type="ECO:0000256" key="2">
    <source>
        <dbReference type="ARBA" id="ARBA00022475"/>
    </source>
</evidence>
<dbReference type="PANTHER" id="PTHR43066">
    <property type="entry name" value="RHOMBOID-RELATED PROTEIN"/>
    <property type="match status" value="1"/>
</dbReference>
<keyword evidence="2" id="KW-1003">Cell membrane</keyword>
<keyword evidence="6 7" id="KW-0472">Membrane</keyword>
<evidence type="ECO:0000256" key="7">
    <source>
        <dbReference type="SAM" id="Phobius"/>
    </source>
</evidence>
<organism evidence="9 10">
    <name type="scientific">Nitrococcus mobilis Nb-231</name>
    <dbReference type="NCBI Taxonomy" id="314278"/>
    <lineage>
        <taxon>Bacteria</taxon>
        <taxon>Pseudomonadati</taxon>
        <taxon>Pseudomonadota</taxon>
        <taxon>Gammaproteobacteria</taxon>
        <taxon>Chromatiales</taxon>
        <taxon>Ectothiorhodospiraceae</taxon>
        <taxon>Nitrococcus</taxon>
    </lineage>
</organism>
<feature type="transmembrane region" description="Helical" evidence="7">
    <location>
        <begin position="199"/>
        <end position="216"/>
    </location>
</feature>
<dbReference type="Pfam" id="PF01694">
    <property type="entry name" value="Rhomboid"/>
    <property type="match status" value="1"/>
</dbReference>
<dbReference type="GO" id="GO:0016020">
    <property type="term" value="C:membrane"/>
    <property type="evidence" value="ECO:0007669"/>
    <property type="project" value="UniProtKB-SubCell"/>
</dbReference>
<dbReference type="AlphaFoldDB" id="A4BVN9"/>
<feature type="transmembrane region" description="Helical" evidence="7">
    <location>
        <begin position="108"/>
        <end position="125"/>
    </location>
</feature>
<feature type="domain" description="Peptidase S54 rhomboid" evidence="8">
    <location>
        <begin position="73"/>
        <end position="217"/>
    </location>
</feature>
<gene>
    <name evidence="9" type="ORF">NB231_05396</name>
</gene>
<dbReference type="InterPro" id="IPR022764">
    <property type="entry name" value="Peptidase_S54_rhomboid_dom"/>
</dbReference>
<accession>A4BVN9</accession>
<reference evidence="9 10" key="1">
    <citation type="submission" date="2006-02" db="EMBL/GenBank/DDBJ databases">
        <authorList>
            <person name="Waterbury J."/>
            <person name="Ferriera S."/>
            <person name="Johnson J."/>
            <person name="Kravitz S."/>
            <person name="Halpern A."/>
            <person name="Remington K."/>
            <person name="Beeson K."/>
            <person name="Tran B."/>
            <person name="Rogers Y.-H."/>
            <person name="Friedman R."/>
            <person name="Venter J.C."/>
        </authorList>
    </citation>
    <scope>NUCLEOTIDE SEQUENCE [LARGE SCALE GENOMIC DNA]</scope>
    <source>
        <strain evidence="9 10">Nb-231</strain>
    </source>
</reference>
<name>A4BVN9_9GAMM</name>
<dbReference type="eggNOG" id="COG0705">
    <property type="taxonomic scope" value="Bacteria"/>
</dbReference>
<feature type="transmembrane region" description="Helical" evidence="7">
    <location>
        <begin position="12"/>
        <end position="30"/>
    </location>
</feature>
<dbReference type="OrthoDB" id="9814037at2"/>
<comment type="caution">
    <text evidence="9">The sequence shown here is derived from an EMBL/GenBank/DDBJ whole genome shotgun (WGS) entry which is preliminary data.</text>
</comment>
<dbReference type="Gene3D" id="1.20.1540.10">
    <property type="entry name" value="Rhomboid-like"/>
    <property type="match status" value="1"/>
</dbReference>
<comment type="subcellular location">
    <subcellularLocation>
        <location evidence="1">Membrane</location>
        <topology evidence="1">Multi-pass membrane protein</topology>
    </subcellularLocation>
</comment>
<keyword evidence="3" id="KW-0997">Cell inner membrane</keyword>